<dbReference type="VEuPathDB" id="FungiDB:BDEG_26979"/>
<sequence length="201" mass="22304">MKLSIAVLSSILAVCSVTIANPVDPSSTMSAEASTPTASSSGASAGEVLRALSPSTNVLGGYCDRLDTTELSLMEEIAKARVKSVKAFKLLEDRRFELVIQTGLLTKEREDLENMIQAPSRKLSSAQDNYEESRQRCIRLQYTVEDYVSRLSDRTEESKELAKKLTSHSSFGVTPDGDDGQPKSFYVYQDCFKYFYNRLSQ</sequence>
<feature type="compositionally biased region" description="Low complexity" evidence="1">
    <location>
        <begin position="25"/>
        <end position="43"/>
    </location>
</feature>
<evidence type="ECO:0000256" key="1">
    <source>
        <dbReference type="SAM" id="MobiDB-lite"/>
    </source>
</evidence>
<organism evidence="3 4">
    <name type="scientific">Batrachochytrium dendrobatidis (strain JEL423)</name>
    <dbReference type="NCBI Taxonomy" id="403673"/>
    <lineage>
        <taxon>Eukaryota</taxon>
        <taxon>Fungi</taxon>
        <taxon>Fungi incertae sedis</taxon>
        <taxon>Chytridiomycota</taxon>
        <taxon>Chytridiomycota incertae sedis</taxon>
        <taxon>Chytridiomycetes</taxon>
        <taxon>Rhizophydiales</taxon>
        <taxon>Rhizophydiales incertae sedis</taxon>
        <taxon>Batrachochytrium</taxon>
    </lineage>
</organism>
<feature type="chain" id="PRO_5008077877" evidence="2">
    <location>
        <begin position="21"/>
        <end position="201"/>
    </location>
</feature>
<feature type="signal peptide" evidence="2">
    <location>
        <begin position="1"/>
        <end position="20"/>
    </location>
</feature>
<gene>
    <name evidence="3" type="ORF">BDEG_26979</name>
</gene>
<proteinExistence type="predicted"/>
<feature type="region of interest" description="Disordered" evidence="1">
    <location>
        <begin position="24"/>
        <end position="43"/>
    </location>
</feature>
<evidence type="ECO:0000313" key="3">
    <source>
        <dbReference type="EMBL" id="OAJ43637.1"/>
    </source>
</evidence>
<dbReference type="AlphaFoldDB" id="A0A177WU49"/>
<name>A0A177WU49_BATDL</name>
<accession>A0A177WU49</accession>
<dbReference type="EMBL" id="DS022310">
    <property type="protein sequence ID" value="OAJ43637.1"/>
    <property type="molecule type" value="Genomic_DNA"/>
</dbReference>
<reference evidence="3 4" key="2">
    <citation type="submission" date="2016-05" db="EMBL/GenBank/DDBJ databases">
        <title>Lineage-specific infection strategies underlie the spectrum of fungal disease in amphibians.</title>
        <authorList>
            <person name="Cuomo C.A."/>
            <person name="Farrer R.A."/>
            <person name="James T."/>
            <person name="Longcore J."/>
            <person name="Birren B."/>
        </authorList>
    </citation>
    <scope>NUCLEOTIDE SEQUENCE [LARGE SCALE GENOMIC DNA]</scope>
    <source>
        <strain evidence="3 4">JEL423</strain>
    </source>
</reference>
<evidence type="ECO:0000256" key="2">
    <source>
        <dbReference type="SAM" id="SignalP"/>
    </source>
</evidence>
<reference evidence="3 4" key="1">
    <citation type="submission" date="2006-10" db="EMBL/GenBank/DDBJ databases">
        <title>The Genome Sequence of Batrachochytrium dendrobatidis JEL423.</title>
        <authorList>
            <consortium name="The Broad Institute Genome Sequencing Platform"/>
            <person name="Birren B."/>
            <person name="Lander E."/>
            <person name="Galagan J."/>
            <person name="Cuomo C."/>
            <person name="Devon K."/>
            <person name="Jaffe D."/>
            <person name="Butler J."/>
            <person name="Alvarez P."/>
            <person name="Gnerre S."/>
            <person name="Grabherr M."/>
            <person name="Kleber M."/>
            <person name="Mauceli E."/>
            <person name="Brockman W."/>
            <person name="Young S."/>
            <person name="LaButti K."/>
            <person name="Sykes S."/>
            <person name="DeCaprio D."/>
            <person name="Crawford M."/>
            <person name="Koehrsen M."/>
            <person name="Engels R."/>
            <person name="Montgomery P."/>
            <person name="Pearson M."/>
            <person name="Howarth C."/>
            <person name="Larson L."/>
            <person name="White J."/>
            <person name="O'Leary S."/>
            <person name="Kodira C."/>
            <person name="Zeng Q."/>
            <person name="Yandava C."/>
            <person name="Alvarado L."/>
            <person name="Longcore J."/>
            <person name="James T."/>
        </authorList>
    </citation>
    <scope>NUCLEOTIDE SEQUENCE [LARGE SCALE GENOMIC DNA]</scope>
    <source>
        <strain evidence="3 4">JEL423</strain>
    </source>
</reference>
<keyword evidence="2" id="KW-0732">Signal</keyword>
<protein>
    <submittedName>
        <fullName evidence="3">Uncharacterized protein</fullName>
    </submittedName>
</protein>
<evidence type="ECO:0000313" key="4">
    <source>
        <dbReference type="Proteomes" id="UP000077115"/>
    </source>
</evidence>
<dbReference type="Proteomes" id="UP000077115">
    <property type="component" value="Unassembled WGS sequence"/>
</dbReference>